<keyword evidence="1" id="KW-0285">Flavoprotein</keyword>
<proteinExistence type="predicted"/>
<dbReference type="OrthoDB" id="10265891at2759"/>
<keyword evidence="3" id="KW-0560">Oxidoreductase</keyword>
<keyword evidence="5" id="KW-1185">Reference proteome</keyword>
<dbReference type="EMBL" id="LGRB01000009">
    <property type="protein sequence ID" value="OCT51059.1"/>
    <property type="molecule type" value="Genomic_DNA"/>
</dbReference>
<dbReference type="eggNOG" id="ENOG502QTWN">
    <property type="taxonomic scope" value="Eukaryota"/>
</dbReference>
<dbReference type="Pfam" id="PF03060">
    <property type="entry name" value="NMO"/>
    <property type="match status" value="2"/>
</dbReference>
<evidence type="ECO:0000313" key="5">
    <source>
        <dbReference type="Proteomes" id="UP000094526"/>
    </source>
</evidence>
<evidence type="ECO:0000256" key="1">
    <source>
        <dbReference type="ARBA" id="ARBA00022630"/>
    </source>
</evidence>
<dbReference type="VEuPathDB" id="FungiDB:G647_09694"/>
<dbReference type="PANTHER" id="PTHR32332:SF31">
    <property type="entry name" value="2-NITROPROPANE DIOXYGENASE FAMILY, PUTATIVE (AFU_ORTHOLOGUE AFUA_2G09850)-RELATED"/>
    <property type="match status" value="1"/>
</dbReference>
<gene>
    <name evidence="4" type="ORF">CLCR_08592</name>
</gene>
<dbReference type="CDD" id="cd04730">
    <property type="entry name" value="NPD_like"/>
    <property type="match status" value="1"/>
</dbReference>
<sequence>MSSPQQLRTTTTDLLKIKHPVLLAGMNVAAGPKLAAAVTNAGGLGVIGGVGYTPDMLREQVAELKSYLNDKNAPFGVDLLLPQVGGSARKTNYDYTKGKLNELIDIIIDSGAKLFGRTCQQNMIGHVKHVKKCLELGVDLICAQGGEGGGHTGDIPTSILIPSVAKLCAEAPPSKFTGKPVQCIAAGGMFNGQSLASALMLGASAVWVGTRFVLSEEAGAPKAHQEAVRTAGFDDNIRTIIFTGRPLRVRNNEYIRNWEENRQAEIKQLTDKGVIPVEHDFETKGDDLTDEEMENARPFLMGKAAAVVNEKKTAREIVDEFVNDAVKALTIGNSLIVSKSKL</sequence>
<keyword evidence="4" id="KW-0223">Dioxygenase</keyword>
<dbReference type="STRING" id="86049.A0A1C1CRD3"/>
<dbReference type="InterPro" id="IPR004136">
    <property type="entry name" value="NMO"/>
</dbReference>
<name>A0A1C1CRD3_9EURO</name>
<evidence type="ECO:0000313" key="4">
    <source>
        <dbReference type="EMBL" id="OCT51059.1"/>
    </source>
</evidence>
<reference evidence="5" key="1">
    <citation type="submission" date="2015-07" db="EMBL/GenBank/DDBJ databases">
        <authorList>
            <person name="Teixeira M.M."/>
            <person name="Souza R.C."/>
            <person name="Almeida L.G."/>
            <person name="Vicente V.A."/>
            <person name="de Hoog S."/>
            <person name="Bocca A.L."/>
            <person name="de Almeida S.R."/>
            <person name="Vasconcelos A.T."/>
            <person name="Felipe M.S."/>
        </authorList>
    </citation>
    <scope>NUCLEOTIDE SEQUENCE [LARGE SCALE GENOMIC DNA]</scope>
    <source>
        <strain evidence="5">KSF</strain>
    </source>
</reference>
<comment type="caution">
    <text evidence="4">The sequence shown here is derived from an EMBL/GenBank/DDBJ whole genome shotgun (WGS) entry which is preliminary data.</text>
</comment>
<evidence type="ECO:0000256" key="3">
    <source>
        <dbReference type="ARBA" id="ARBA00023002"/>
    </source>
</evidence>
<dbReference type="GO" id="GO:0018580">
    <property type="term" value="F:nitronate monooxygenase activity"/>
    <property type="evidence" value="ECO:0007669"/>
    <property type="project" value="InterPro"/>
</dbReference>
<organism evidence="4 5">
    <name type="scientific">Cladophialophora carrionii</name>
    <dbReference type="NCBI Taxonomy" id="86049"/>
    <lineage>
        <taxon>Eukaryota</taxon>
        <taxon>Fungi</taxon>
        <taxon>Dikarya</taxon>
        <taxon>Ascomycota</taxon>
        <taxon>Pezizomycotina</taxon>
        <taxon>Eurotiomycetes</taxon>
        <taxon>Chaetothyriomycetidae</taxon>
        <taxon>Chaetothyriales</taxon>
        <taxon>Herpotrichiellaceae</taxon>
        <taxon>Cladophialophora</taxon>
    </lineage>
</organism>
<dbReference type="Proteomes" id="UP000094526">
    <property type="component" value="Unassembled WGS sequence"/>
</dbReference>
<dbReference type="Gene3D" id="3.20.20.70">
    <property type="entry name" value="Aldolase class I"/>
    <property type="match status" value="1"/>
</dbReference>
<dbReference type="SUPFAM" id="SSF51412">
    <property type="entry name" value="Inosine monophosphate dehydrogenase (IMPDH)"/>
    <property type="match status" value="1"/>
</dbReference>
<accession>A0A1C1CRD3</accession>
<evidence type="ECO:0000256" key="2">
    <source>
        <dbReference type="ARBA" id="ARBA00022643"/>
    </source>
</evidence>
<protein>
    <submittedName>
        <fullName evidence="4">Putative oxidoreductase, 2-nitropropane dioxygenase family</fullName>
    </submittedName>
</protein>
<keyword evidence="2" id="KW-0288">FMN</keyword>
<dbReference type="InterPro" id="IPR013785">
    <property type="entry name" value="Aldolase_TIM"/>
</dbReference>
<dbReference type="PANTHER" id="PTHR32332">
    <property type="entry name" value="2-NITROPROPANE DIOXYGENASE"/>
    <property type="match status" value="1"/>
</dbReference>
<dbReference type="AlphaFoldDB" id="A0A1C1CRD3"/>
<dbReference type="VEuPathDB" id="FungiDB:CLCR_08592"/>
<dbReference type="GO" id="GO:0051213">
    <property type="term" value="F:dioxygenase activity"/>
    <property type="evidence" value="ECO:0007669"/>
    <property type="project" value="UniProtKB-KW"/>
</dbReference>